<keyword evidence="1" id="KW-0472">Membrane</keyword>
<organism evidence="2 3">
    <name type="scientific">Gregarina niphandrodes</name>
    <name type="common">Septate eugregarine</name>
    <dbReference type="NCBI Taxonomy" id="110365"/>
    <lineage>
        <taxon>Eukaryota</taxon>
        <taxon>Sar</taxon>
        <taxon>Alveolata</taxon>
        <taxon>Apicomplexa</taxon>
        <taxon>Conoidasida</taxon>
        <taxon>Gregarinasina</taxon>
        <taxon>Eugregarinorida</taxon>
        <taxon>Gregarinidae</taxon>
        <taxon>Gregarina</taxon>
    </lineage>
</organism>
<dbReference type="GeneID" id="22912844"/>
<sequence>MFDIARPLHSHFINLCLIIQSVPMSLLWVRQPHILVWLLFGLIPLFENTVGGDALAFSMAVMMIYGVVPINHKLVTTVLIVANIAAWLFKTVRMVWQEYYASNSNISFIAGGGATMGLALSWIWIYSFVHKMVFYEQEFGSKIKTE</sequence>
<accession>A0A023B6L2</accession>
<name>A0A023B6L2_GRENI</name>
<feature type="transmembrane region" description="Helical" evidence="1">
    <location>
        <begin position="108"/>
        <end position="129"/>
    </location>
</feature>
<dbReference type="RefSeq" id="XP_011130557.1">
    <property type="nucleotide sequence ID" value="XM_011132255.1"/>
</dbReference>
<evidence type="ECO:0000313" key="3">
    <source>
        <dbReference type="Proteomes" id="UP000019763"/>
    </source>
</evidence>
<feature type="transmembrane region" description="Helical" evidence="1">
    <location>
        <begin position="35"/>
        <end position="62"/>
    </location>
</feature>
<dbReference type="AlphaFoldDB" id="A0A023B6L2"/>
<dbReference type="VEuPathDB" id="CryptoDB:GNI_078220"/>
<dbReference type="EMBL" id="AFNH02000586">
    <property type="protein sequence ID" value="EZG66628.1"/>
    <property type="molecule type" value="Genomic_DNA"/>
</dbReference>
<keyword evidence="3" id="KW-1185">Reference proteome</keyword>
<feature type="transmembrane region" description="Helical" evidence="1">
    <location>
        <begin position="74"/>
        <end position="96"/>
    </location>
</feature>
<keyword evidence="1 2" id="KW-0812">Transmembrane</keyword>
<protein>
    <submittedName>
        <fullName evidence="2">Transmembrane protein</fullName>
    </submittedName>
</protein>
<dbReference type="Proteomes" id="UP000019763">
    <property type="component" value="Unassembled WGS sequence"/>
</dbReference>
<feature type="transmembrane region" description="Helical" evidence="1">
    <location>
        <begin position="12"/>
        <end position="29"/>
    </location>
</feature>
<keyword evidence="1" id="KW-1133">Transmembrane helix</keyword>
<evidence type="ECO:0000256" key="1">
    <source>
        <dbReference type="SAM" id="Phobius"/>
    </source>
</evidence>
<evidence type="ECO:0000313" key="2">
    <source>
        <dbReference type="EMBL" id="EZG66628.1"/>
    </source>
</evidence>
<proteinExistence type="predicted"/>
<reference evidence="2" key="1">
    <citation type="submission" date="2013-12" db="EMBL/GenBank/DDBJ databases">
        <authorList>
            <person name="Omoto C.K."/>
            <person name="Sibley D."/>
            <person name="Venepally P."/>
            <person name="Hadjithomas M."/>
            <person name="Karamycheva S."/>
            <person name="Brunk B."/>
            <person name="Roos D."/>
            <person name="Caler E."/>
            <person name="Lorenzi H."/>
        </authorList>
    </citation>
    <scope>NUCLEOTIDE SEQUENCE</scope>
</reference>
<comment type="caution">
    <text evidence="2">The sequence shown here is derived from an EMBL/GenBank/DDBJ whole genome shotgun (WGS) entry which is preliminary data.</text>
</comment>
<gene>
    <name evidence="2" type="ORF">GNI_078220</name>
</gene>